<proteinExistence type="predicted"/>
<gene>
    <name evidence="3" type="ORF">CPHO_03900</name>
</gene>
<keyword evidence="4" id="KW-1185">Reference proteome</keyword>
<keyword evidence="1" id="KW-0812">Transmembrane</keyword>
<sequence>MSRFGTALVAAATALSLTLPLSTAPALAGGYRMPETSSEVRDDDYYYQDWALKKFQNGEVSPALLGWAATHSPNDAAALGSSVKNDYVNDYKFGTTFDILWGTSVAVILLGGLYTWAKDAHIIPS</sequence>
<dbReference type="Proteomes" id="UP000185491">
    <property type="component" value="Chromosome"/>
</dbReference>
<keyword evidence="2" id="KW-0732">Signal</keyword>
<feature type="transmembrane region" description="Helical" evidence="1">
    <location>
        <begin position="99"/>
        <end position="117"/>
    </location>
</feature>
<feature type="chain" id="PRO_5038924874" evidence="2">
    <location>
        <begin position="29"/>
        <end position="125"/>
    </location>
</feature>
<dbReference type="RefSeq" id="WP_075733376.1">
    <property type="nucleotide sequence ID" value="NZ_CP009249.1"/>
</dbReference>
<accession>A0A1L7D254</accession>
<dbReference type="EMBL" id="CP009249">
    <property type="protein sequence ID" value="APT92170.1"/>
    <property type="molecule type" value="Genomic_DNA"/>
</dbReference>
<dbReference type="AlphaFoldDB" id="A0A1L7D254"/>
<evidence type="ECO:0000256" key="2">
    <source>
        <dbReference type="SAM" id="SignalP"/>
    </source>
</evidence>
<organism evidence="3 4">
    <name type="scientific">Corynebacterium phocae</name>
    <dbReference type="NCBI Taxonomy" id="161895"/>
    <lineage>
        <taxon>Bacteria</taxon>
        <taxon>Bacillati</taxon>
        <taxon>Actinomycetota</taxon>
        <taxon>Actinomycetes</taxon>
        <taxon>Mycobacteriales</taxon>
        <taxon>Corynebacteriaceae</taxon>
        <taxon>Corynebacterium</taxon>
    </lineage>
</organism>
<evidence type="ECO:0000313" key="3">
    <source>
        <dbReference type="EMBL" id="APT92170.1"/>
    </source>
</evidence>
<name>A0A1L7D254_9CORY</name>
<protein>
    <submittedName>
        <fullName evidence="3">Uncharacterized protein</fullName>
    </submittedName>
</protein>
<feature type="signal peptide" evidence="2">
    <location>
        <begin position="1"/>
        <end position="28"/>
    </location>
</feature>
<evidence type="ECO:0000256" key="1">
    <source>
        <dbReference type="SAM" id="Phobius"/>
    </source>
</evidence>
<reference evidence="3 4" key="1">
    <citation type="submission" date="2014-08" db="EMBL/GenBank/DDBJ databases">
        <title>Complete genome sequence of Corynebacterium phocae M408/89/1(T)(=DSM 44612(T)), isolated from the common seal (Phoca vitulina).</title>
        <authorList>
            <person name="Ruckert C."/>
            <person name="Albersmeier A."/>
            <person name="Winkler A."/>
            <person name="Kalinowski J."/>
        </authorList>
    </citation>
    <scope>NUCLEOTIDE SEQUENCE [LARGE SCALE GENOMIC DNA]</scope>
    <source>
        <strain evidence="3 4">M408/89/1</strain>
    </source>
</reference>
<evidence type="ECO:0000313" key="4">
    <source>
        <dbReference type="Proteomes" id="UP000185491"/>
    </source>
</evidence>
<keyword evidence="1" id="KW-0472">Membrane</keyword>
<keyword evidence="1" id="KW-1133">Transmembrane helix</keyword>
<dbReference type="KEGG" id="cpho:CPHO_03900"/>
<dbReference type="OrthoDB" id="4431105at2"/>